<reference evidence="1" key="1">
    <citation type="submission" date="2022-07" db="EMBL/GenBank/DDBJ databases">
        <title>Phylogenomic reconstructions and comparative analyses of Kickxellomycotina fungi.</title>
        <authorList>
            <person name="Reynolds N.K."/>
            <person name="Stajich J.E."/>
            <person name="Barry K."/>
            <person name="Grigoriev I.V."/>
            <person name="Crous P."/>
            <person name="Smith M.E."/>
        </authorList>
    </citation>
    <scope>NUCLEOTIDE SEQUENCE</scope>
    <source>
        <strain evidence="1">CBS 109366</strain>
    </source>
</reference>
<organism evidence="1 2">
    <name type="scientific">Coemansia nantahalensis</name>
    <dbReference type="NCBI Taxonomy" id="2789366"/>
    <lineage>
        <taxon>Eukaryota</taxon>
        <taxon>Fungi</taxon>
        <taxon>Fungi incertae sedis</taxon>
        <taxon>Zoopagomycota</taxon>
        <taxon>Kickxellomycotina</taxon>
        <taxon>Kickxellomycetes</taxon>
        <taxon>Kickxellales</taxon>
        <taxon>Kickxellaceae</taxon>
        <taxon>Coemansia</taxon>
    </lineage>
</organism>
<sequence>PQVRQAGLAAGRSAGRDAGAQRRGAPRVGPREHWQHCVGGVARGPARGGCAGPRGPLAAGQLRQLHQQQQHAVGRRHTQEAALRDVRRRDRRRRGAVVGAAQRRDPARDAGGRAPGADLLRARLPAGGAGLPRVPAAVRVDGAARRAARAGCVVAPQVLQLPGVPPPVPGQVVLRAGPAAVLPLRLPQAQQLAVRGLPRPDRGPVRAGPRGPLPPRLLRLRPLQRAPARRLLRARRPLLLRAPCRPPAAPAPRRQAQDRVWQRPL</sequence>
<evidence type="ECO:0000313" key="2">
    <source>
        <dbReference type="Proteomes" id="UP001140234"/>
    </source>
</evidence>
<feature type="non-terminal residue" evidence="1">
    <location>
        <position position="1"/>
    </location>
</feature>
<dbReference type="EMBL" id="JANBUJ010002970">
    <property type="protein sequence ID" value="KAJ2762454.1"/>
    <property type="molecule type" value="Genomic_DNA"/>
</dbReference>
<dbReference type="Proteomes" id="UP001140234">
    <property type="component" value="Unassembled WGS sequence"/>
</dbReference>
<accession>A0ACC1JM30</accession>
<keyword evidence="2" id="KW-1185">Reference proteome</keyword>
<proteinExistence type="predicted"/>
<evidence type="ECO:0000313" key="1">
    <source>
        <dbReference type="EMBL" id="KAJ2762454.1"/>
    </source>
</evidence>
<protein>
    <submittedName>
        <fullName evidence="1">Uncharacterized protein</fullName>
    </submittedName>
</protein>
<feature type="non-terminal residue" evidence="1">
    <location>
        <position position="265"/>
    </location>
</feature>
<gene>
    <name evidence="1" type="ORF">IWQ57_005797</name>
</gene>
<name>A0ACC1JM30_9FUNG</name>
<comment type="caution">
    <text evidence="1">The sequence shown here is derived from an EMBL/GenBank/DDBJ whole genome shotgun (WGS) entry which is preliminary data.</text>
</comment>